<dbReference type="EMBL" id="KB097753">
    <property type="protein sequence ID" value="ESN90475.1"/>
    <property type="molecule type" value="Genomic_DNA"/>
</dbReference>
<keyword evidence="3" id="KW-1185">Reference proteome</keyword>
<gene>
    <name evidence="2" type="primary">20201392</name>
    <name evidence="1" type="ORF">HELRODRAFT_166146</name>
</gene>
<evidence type="ECO:0000313" key="3">
    <source>
        <dbReference type="Proteomes" id="UP000015101"/>
    </source>
</evidence>
<reference evidence="3" key="1">
    <citation type="submission" date="2012-12" db="EMBL/GenBank/DDBJ databases">
        <authorList>
            <person name="Hellsten U."/>
            <person name="Grimwood J."/>
            <person name="Chapman J.A."/>
            <person name="Shapiro H."/>
            <person name="Aerts A."/>
            <person name="Otillar R.P."/>
            <person name="Terry A.Y."/>
            <person name="Boore J.L."/>
            <person name="Simakov O."/>
            <person name="Marletaz F."/>
            <person name="Cho S.-J."/>
            <person name="Edsinger-Gonzales E."/>
            <person name="Havlak P."/>
            <person name="Kuo D.-H."/>
            <person name="Larsson T."/>
            <person name="Lv J."/>
            <person name="Arendt D."/>
            <person name="Savage R."/>
            <person name="Osoegawa K."/>
            <person name="de Jong P."/>
            <person name="Lindberg D.R."/>
            <person name="Seaver E.C."/>
            <person name="Weisblat D.A."/>
            <person name="Putnam N.H."/>
            <person name="Grigoriev I.V."/>
            <person name="Rokhsar D.S."/>
        </authorList>
    </citation>
    <scope>NUCLEOTIDE SEQUENCE</scope>
</reference>
<dbReference type="Proteomes" id="UP000015101">
    <property type="component" value="Unassembled WGS sequence"/>
</dbReference>
<reference evidence="2" key="3">
    <citation type="submission" date="2015-06" db="UniProtKB">
        <authorList>
            <consortium name="EnsemblMetazoa"/>
        </authorList>
    </citation>
    <scope>IDENTIFICATION</scope>
</reference>
<dbReference type="RefSeq" id="XP_009031404.1">
    <property type="nucleotide sequence ID" value="XM_009033156.1"/>
</dbReference>
<evidence type="ECO:0000313" key="1">
    <source>
        <dbReference type="EMBL" id="ESN90475.1"/>
    </source>
</evidence>
<dbReference type="KEGG" id="hro:HELRODRAFT_166146"/>
<reference evidence="1 3" key="2">
    <citation type="journal article" date="2013" name="Nature">
        <title>Insights into bilaterian evolution from three spiralian genomes.</title>
        <authorList>
            <person name="Simakov O."/>
            <person name="Marletaz F."/>
            <person name="Cho S.J."/>
            <person name="Edsinger-Gonzales E."/>
            <person name="Havlak P."/>
            <person name="Hellsten U."/>
            <person name="Kuo D.H."/>
            <person name="Larsson T."/>
            <person name="Lv J."/>
            <person name="Arendt D."/>
            <person name="Savage R."/>
            <person name="Osoegawa K."/>
            <person name="de Jong P."/>
            <person name="Grimwood J."/>
            <person name="Chapman J.A."/>
            <person name="Shapiro H."/>
            <person name="Aerts A."/>
            <person name="Otillar R.P."/>
            <person name="Terry A.Y."/>
            <person name="Boore J.L."/>
            <person name="Grigoriev I.V."/>
            <person name="Lindberg D.R."/>
            <person name="Seaver E.C."/>
            <person name="Weisblat D.A."/>
            <person name="Putnam N.H."/>
            <person name="Rokhsar D.S."/>
        </authorList>
    </citation>
    <scope>NUCLEOTIDE SEQUENCE</scope>
</reference>
<dbReference type="EMBL" id="AMQM01002263">
    <property type="status" value="NOT_ANNOTATED_CDS"/>
    <property type="molecule type" value="Genomic_DNA"/>
</dbReference>
<accession>T1EXU2</accession>
<protein>
    <submittedName>
        <fullName evidence="1 2">Uncharacterized protein</fullName>
    </submittedName>
</protein>
<dbReference type="GeneID" id="20201392"/>
<dbReference type="EnsemblMetazoa" id="HelroT166146">
    <property type="protein sequence ID" value="HelroP166146"/>
    <property type="gene ID" value="HelroG166146"/>
</dbReference>
<organism evidence="2 3">
    <name type="scientific">Helobdella robusta</name>
    <name type="common">Californian leech</name>
    <dbReference type="NCBI Taxonomy" id="6412"/>
    <lineage>
        <taxon>Eukaryota</taxon>
        <taxon>Metazoa</taxon>
        <taxon>Spiralia</taxon>
        <taxon>Lophotrochozoa</taxon>
        <taxon>Annelida</taxon>
        <taxon>Clitellata</taxon>
        <taxon>Hirudinea</taxon>
        <taxon>Rhynchobdellida</taxon>
        <taxon>Glossiphoniidae</taxon>
        <taxon>Helobdella</taxon>
    </lineage>
</organism>
<dbReference type="AlphaFoldDB" id="T1EXU2"/>
<dbReference type="InParanoid" id="T1EXU2"/>
<evidence type="ECO:0000313" key="2">
    <source>
        <dbReference type="EnsemblMetazoa" id="HelroP166146"/>
    </source>
</evidence>
<dbReference type="HOGENOM" id="CLU_1940406_0_0_1"/>
<proteinExistence type="predicted"/>
<name>T1EXU2_HELRO</name>
<sequence>MFVEKFDKTPVDIAIRNKRADILELLQSTSNSSVQHVNPVTIIEEVITSEAINNTELFSSTEKNIDQINQLTDKSPSETLTWLDNPALNVISVNALQTSLDASQMFILTEAGKLALKTVQNCDLDEAKIN</sequence>
<dbReference type="CTD" id="20201392"/>